<keyword evidence="8" id="KW-0732">Signal</keyword>
<keyword evidence="5" id="KW-0433">Leucine-rich repeat</keyword>
<keyword evidence="11" id="KW-0418">Kinase</keyword>
<evidence type="ECO:0000256" key="1">
    <source>
        <dbReference type="ARBA" id="ARBA00004479"/>
    </source>
</evidence>
<evidence type="ECO:0000256" key="12">
    <source>
        <dbReference type="ARBA" id="ARBA00022840"/>
    </source>
</evidence>
<evidence type="ECO:0000256" key="17">
    <source>
        <dbReference type="ARBA" id="ARBA00047899"/>
    </source>
</evidence>
<dbReference type="FunFam" id="2.60.120.430:FF:000002">
    <property type="entry name" value="Leucine-rich repeat receptor-like protein kinase"/>
    <property type="match status" value="1"/>
</dbReference>
<evidence type="ECO:0000256" key="18">
    <source>
        <dbReference type="ARBA" id="ARBA00048679"/>
    </source>
</evidence>
<dbReference type="CDD" id="cd14066">
    <property type="entry name" value="STKc_IRAK"/>
    <property type="match status" value="1"/>
</dbReference>
<feature type="transmembrane region" description="Helical" evidence="19">
    <location>
        <begin position="52"/>
        <end position="75"/>
    </location>
</feature>
<dbReference type="GO" id="GO:0004674">
    <property type="term" value="F:protein serine/threonine kinase activity"/>
    <property type="evidence" value="ECO:0007669"/>
    <property type="project" value="UniProtKB-KW"/>
</dbReference>
<evidence type="ECO:0000256" key="14">
    <source>
        <dbReference type="ARBA" id="ARBA00023136"/>
    </source>
</evidence>
<dbReference type="PANTHER" id="PTHR48006">
    <property type="entry name" value="LEUCINE-RICH REPEAT-CONTAINING PROTEIN DDB_G0281931-RELATED"/>
    <property type="match status" value="1"/>
</dbReference>
<evidence type="ECO:0000256" key="5">
    <source>
        <dbReference type="ARBA" id="ARBA00022614"/>
    </source>
</evidence>
<dbReference type="Gene3D" id="2.60.120.430">
    <property type="entry name" value="Galactose-binding lectin"/>
    <property type="match status" value="1"/>
</dbReference>
<organism evidence="21 22">
    <name type="scientific">Kalanchoe fedtschenkoi</name>
    <name type="common">Lavender scallops</name>
    <name type="synonym">South American air plant</name>
    <dbReference type="NCBI Taxonomy" id="63787"/>
    <lineage>
        <taxon>Eukaryota</taxon>
        <taxon>Viridiplantae</taxon>
        <taxon>Streptophyta</taxon>
        <taxon>Embryophyta</taxon>
        <taxon>Tracheophyta</taxon>
        <taxon>Spermatophyta</taxon>
        <taxon>Magnoliopsida</taxon>
        <taxon>eudicotyledons</taxon>
        <taxon>Gunneridae</taxon>
        <taxon>Pentapetalae</taxon>
        <taxon>Saxifragales</taxon>
        <taxon>Crassulaceae</taxon>
        <taxon>Kalanchoe</taxon>
    </lineage>
</organism>
<dbReference type="Pfam" id="PF13855">
    <property type="entry name" value="LRR_8"/>
    <property type="match status" value="1"/>
</dbReference>
<dbReference type="PANTHER" id="PTHR48006:SF62">
    <property type="entry name" value="LEUCINE-RICH REPEAT TRANSMEMBRANE PROTEIN KINASE"/>
    <property type="match status" value="1"/>
</dbReference>
<evidence type="ECO:0000256" key="13">
    <source>
        <dbReference type="ARBA" id="ARBA00022989"/>
    </source>
</evidence>
<dbReference type="Proteomes" id="UP000594263">
    <property type="component" value="Unplaced"/>
</dbReference>
<evidence type="ECO:0000256" key="19">
    <source>
        <dbReference type="SAM" id="Phobius"/>
    </source>
</evidence>
<dbReference type="Pfam" id="PF07714">
    <property type="entry name" value="PK_Tyr_Ser-Thr"/>
    <property type="match status" value="1"/>
</dbReference>
<dbReference type="GO" id="GO:0005524">
    <property type="term" value="F:ATP binding"/>
    <property type="evidence" value="ECO:0007669"/>
    <property type="project" value="UniProtKB-KW"/>
</dbReference>
<evidence type="ECO:0000256" key="2">
    <source>
        <dbReference type="ARBA" id="ARBA00012513"/>
    </source>
</evidence>
<keyword evidence="3" id="KW-0723">Serine/threonine-protein kinase</keyword>
<dbReference type="Pfam" id="PF11721">
    <property type="entry name" value="Malectin"/>
    <property type="match status" value="1"/>
</dbReference>
<keyword evidence="10" id="KW-0547">Nucleotide-binding</keyword>
<comment type="subcellular location">
    <subcellularLocation>
        <location evidence="1">Membrane</location>
        <topology evidence="1">Single-pass type I membrane protein</topology>
    </subcellularLocation>
</comment>
<evidence type="ECO:0000313" key="21">
    <source>
        <dbReference type="EnsemblPlants" id="Kaladp0630s0074.1.v1.1"/>
    </source>
</evidence>
<dbReference type="OMA" id="ISATNQW"/>
<dbReference type="PROSITE" id="PS00108">
    <property type="entry name" value="PROTEIN_KINASE_ST"/>
    <property type="match status" value="1"/>
</dbReference>
<dbReference type="SUPFAM" id="SSF52058">
    <property type="entry name" value="L domain-like"/>
    <property type="match status" value="1"/>
</dbReference>
<name>A0A7N0VD13_KALFE</name>
<dbReference type="Gene3D" id="3.30.200.20">
    <property type="entry name" value="Phosphorylase Kinase, domain 1"/>
    <property type="match status" value="1"/>
</dbReference>
<evidence type="ECO:0000256" key="16">
    <source>
        <dbReference type="ARBA" id="ARBA00023180"/>
    </source>
</evidence>
<dbReference type="FunFam" id="3.80.10.10:FF:000298">
    <property type="entry name" value="Putative LRR receptor-like serine/threonine-protein kinase"/>
    <property type="match status" value="1"/>
</dbReference>
<dbReference type="InterPro" id="IPR032675">
    <property type="entry name" value="LRR_dom_sf"/>
</dbReference>
<sequence>MKPRLLVVVGNFTSGSYSAIAFCLVCAFFGAVPAAAQTTDPSDGGDYFCFSFLNLVFGLFVPAAALNMVFATWGISAGSMGWNVSGEVCSGTATDSTSFDNGAYNPFVKCDCHFDNGTTCRIAQLKVYALDVVGPIPDALWNLTYLSNLMISQNYLTGPLSHSIGNLTRMQYLSLGINALSGQLPKELGLLTDLRSLAFGTNYFSGPLPSELGNLAKLEQIYFDSAGVSGEIPQTFRNLQSLATVWASDTELNGTIPEFIGNWTKLTTLRLQGNNFHGSIPSTFSNLTAMQDLRISDIANGTSSLALLGNMKSLSTLVLRNNNISGTIPSSIGDLQSLSLLDLSFNNLSSTIPASLFNMSSLSYLFLGSNRLTGSLPVHKASSLANIDLSYNFLSGRFPRWVSVPNWQLNLVANNFKIGSSNSSVLPAGLDCLQRNFPCNRRTGIYSEFAIKCGGRRIRSSSNTVFESDSEPLGPATYYMTGTERWAVSNVGLFAENIDVFSTISRSSQFANTLDSELFQTARVSPGSLRYYGLGLKNGNYTLSLQFAESLMVDGSSSWKGLGRRRFDVYIQGSLVLKNFDILSAAGGVAYSAVKRNFTASVTENYIEVHLFWAGKGTCCIPVQGTYGPLISAISATPSTIFGLSNTGMIVGTVVGVASALIILTLVIFYCIRRNSDDNDEEELQLLSLTARPNTFTYLELKTATGDFSPANKLGQGGFGPVYKGKLSDGRVIAVKQLAVGSHQGKTQFYTEIATISAVQHRNLVKLLGCCVDGVRRMLVYEYLENNSLDHAIFGDKSLDLNWENRFNICLGIARGLTYLHEESRIRIIHRDMKASNILLDAELNPKISDFGLAKLYDYKMTHISTGVAGTVGYLAPEYAMRGHLTEKADIFGFGVVALEIVSGRPNTAPHLENEKVYLMEWAWQMHDSGRDLDLIDPRVTDFNPEEVKRIIGVALLCTQTQPAARPAMSRVVSMLLGSVEVPPVISKPMYLTDWNFDDHHSQAYNSLGRRSIDLLAACPSQKEEVLSQGR</sequence>
<keyword evidence="9" id="KW-0677">Repeat</keyword>
<proteinExistence type="predicted"/>
<keyword evidence="22" id="KW-1185">Reference proteome</keyword>
<dbReference type="FunFam" id="1.10.510.10:FF:000044">
    <property type="entry name" value="Putative LRR receptor-like serine/threonine-protein kinase"/>
    <property type="match status" value="1"/>
</dbReference>
<dbReference type="EC" id="2.7.11.1" evidence="2"/>
<dbReference type="FunFam" id="3.30.200.20:FF:000140">
    <property type="entry name" value="Leucine-rich repeat receptor-like protein kinase"/>
    <property type="match status" value="1"/>
</dbReference>
<keyword evidence="4" id="KW-0597">Phosphoprotein</keyword>
<protein>
    <recommendedName>
        <fullName evidence="2">non-specific serine/threonine protein kinase</fullName>
        <ecNumber evidence="2">2.7.11.1</ecNumber>
    </recommendedName>
</protein>
<feature type="transmembrane region" description="Helical" evidence="19">
    <location>
        <begin position="649"/>
        <end position="670"/>
    </location>
</feature>
<keyword evidence="12" id="KW-0067">ATP-binding</keyword>
<dbReference type="PROSITE" id="PS50011">
    <property type="entry name" value="PROTEIN_KINASE_DOM"/>
    <property type="match status" value="1"/>
</dbReference>
<keyword evidence="6" id="KW-0808">Transferase</keyword>
<keyword evidence="14 19" id="KW-0472">Membrane</keyword>
<evidence type="ECO:0000256" key="11">
    <source>
        <dbReference type="ARBA" id="ARBA00022777"/>
    </source>
</evidence>
<dbReference type="InterPro" id="IPR021720">
    <property type="entry name" value="Malectin_dom"/>
</dbReference>
<evidence type="ECO:0000256" key="3">
    <source>
        <dbReference type="ARBA" id="ARBA00022527"/>
    </source>
</evidence>
<dbReference type="Gramene" id="Kaladp0630s0074.1.v1.1">
    <property type="protein sequence ID" value="Kaladp0630s0074.1.v1.1"/>
    <property type="gene ID" value="Kaladp0630s0074.v1.1"/>
</dbReference>
<evidence type="ECO:0000256" key="6">
    <source>
        <dbReference type="ARBA" id="ARBA00022679"/>
    </source>
</evidence>
<keyword evidence="15" id="KW-0675">Receptor</keyword>
<dbReference type="FunFam" id="3.80.10.10:FF:000766">
    <property type="entry name" value="Os05g0263100 protein"/>
    <property type="match status" value="1"/>
</dbReference>
<dbReference type="InterPro" id="IPR001611">
    <property type="entry name" value="Leu-rich_rpt"/>
</dbReference>
<keyword evidence="13 19" id="KW-1133">Transmembrane helix</keyword>
<dbReference type="Pfam" id="PF00560">
    <property type="entry name" value="LRR_1"/>
    <property type="match status" value="1"/>
</dbReference>
<evidence type="ECO:0000256" key="4">
    <source>
        <dbReference type="ARBA" id="ARBA00022553"/>
    </source>
</evidence>
<keyword evidence="16" id="KW-0325">Glycoprotein</keyword>
<dbReference type="SUPFAM" id="SSF56112">
    <property type="entry name" value="Protein kinase-like (PK-like)"/>
    <property type="match status" value="1"/>
</dbReference>
<evidence type="ECO:0000256" key="15">
    <source>
        <dbReference type="ARBA" id="ARBA00023170"/>
    </source>
</evidence>
<dbReference type="CDD" id="cd12087">
    <property type="entry name" value="TM_EGFR-like"/>
    <property type="match status" value="1"/>
</dbReference>
<dbReference type="GO" id="GO:0005886">
    <property type="term" value="C:plasma membrane"/>
    <property type="evidence" value="ECO:0007669"/>
    <property type="project" value="TreeGrafter"/>
</dbReference>
<dbReference type="InterPro" id="IPR001245">
    <property type="entry name" value="Ser-Thr/Tyr_kinase_cat_dom"/>
</dbReference>
<dbReference type="InterPro" id="IPR051824">
    <property type="entry name" value="LRR_Rcpt-Like_S/T_Kinase"/>
</dbReference>
<dbReference type="InterPro" id="IPR000719">
    <property type="entry name" value="Prot_kinase_dom"/>
</dbReference>
<evidence type="ECO:0000259" key="20">
    <source>
        <dbReference type="PROSITE" id="PS50011"/>
    </source>
</evidence>
<dbReference type="Gene3D" id="1.10.510.10">
    <property type="entry name" value="Transferase(Phosphotransferase) domain 1"/>
    <property type="match status" value="1"/>
</dbReference>
<evidence type="ECO:0000256" key="9">
    <source>
        <dbReference type="ARBA" id="ARBA00022737"/>
    </source>
</evidence>
<evidence type="ECO:0000256" key="7">
    <source>
        <dbReference type="ARBA" id="ARBA00022692"/>
    </source>
</evidence>
<comment type="catalytic activity">
    <reaction evidence="18">
        <text>L-seryl-[protein] + ATP = O-phospho-L-seryl-[protein] + ADP + H(+)</text>
        <dbReference type="Rhea" id="RHEA:17989"/>
        <dbReference type="Rhea" id="RHEA-COMP:9863"/>
        <dbReference type="Rhea" id="RHEA-COMP:11604"/>
        <dbReference type="ChEBI" id="CHEBI:15378"/>
        <dbReference type="ChEBI" id="CHEBI:29999"/>
        <dbReference type="ChEBI" id="CHEBI:30616"/>
        <dbReference type="ChEBI" id="CHEBI:83421"/>
        <dbReference type="ChEBI" id="CHEBI:456216"/>
        <dbReference type="EC" id="2.7.11.1"/>
    </reaction>
</comment>
<dbReference type="AlphaFoldDB" id="A0A7N0VD13"/>
<dbReference type="EnsemblPlants" id="Kaladp0630s0074.1.v1.1">
    <property type="protein sequence ID" value="Kaladp0630s0074.1.v1.1"/>
    <property type="gene ID" value="Kaladp0630s0074.v1.1"/>
</dbReference>
<dbReference type="InterPro" id="IPR008271">
    <property type="entry name" value="Ser/Thr_kinase_AS"/>
</dbReference>
<accession>A0A7N0VD13</accession>
<comment type="catalytic activity">
    <reaction evidence="17">
        <text>L-threonyl-[protein] + ATP = O-phospho-L-threonyl-[protein] + ADP + H(+)</text>
        <dbReference type="Rhea" id="RHEA:46608"/>
        <dbReference type="Rhea" id="RHEA-COMP:11060"/>
        <dbReference type="Rhea" id="RHEA-COMP:11605"/>
        <dbReference type="ChEBI" id="CHEBI:15378"/>
        <dbReference type="ChEBI" id="CHEBI:30013"/>
        <dbReference type="ChEBI" id="CHEBI:30616"/>
        <dbReference type="ChEBI" id="CHEBI:61977"/>
        <dbReference type="ChEBI" id="CHEBI:456216"/>
        <dbReference type="EC" id="2.7.11.1"/>
    </reaction>
</comment>
<evidence type="ECO:0000313" key="22">
    <source>
        <dbReference type="Proteomes" id="UP000594263"/>
    </source>
</evidence>
<keyword evidence="7 19" id="KW-0812">Transmembrane</keyword>
<dbReference type="InterPro" id="IPR011009">
    <property type="entry name" value="Kinase-like_dom_sf"/>
</dbReference>
<evidence type="ECO:0000256" key="8">
    <source>
        <dbReference type="ARBA" id="ARBA00022729"/>
    </source>
</evidence>
<dbReference type="Gene3D" id="3.80.10.10">
    <property type="entry name" value="Ribonuclease Inhibitor"/>
    <property type="match status" value="2"/>
</dbReference>
<evidence type="ECO:0000256" key="10">
    <source>
        <dbReference type="ARBA" id="ARBA00022741"/>
    </source>
</evidence>
<dbReference type="SMART" id="SM00220">
    <property type="entry name" value="S_TKc"/>
    <property type="match status" value="1"/>
</dbReference>
<feature type="domain" description="Protein kinase" evidence="20">
    <location>
        <begin position="708"/>
        <end position="986"/>
    </location>
</feature>
<reference evidence="21" key="1">
    <citation type="submission" date="2021-01" db="UniProtKB">
        <authorList>
            <consortium name="EnsemblPlants"/>
        </authorList>
    </citation>
    <scope>IDENTIFICATION</scope>
</reference>